<feature type="chain" id="PRO_5003036121" description="SLA1 homology domain-containing protein" evidence="3">
    <location>
        <begin position="29"/>
        <end position="459"/>
    </location>
</feature>
<evidence type="ECO:0000256" key="1">
    <source>
        <dbReference type="SAM" id="MobiDB-lite"/>
    </source>
</evidence>
<keyword evidence="2" id="KW-1133">Transmembrane helix</keyword>
<organism evidence="4 5">
    <name type="scientific">Pirellula staleyi (strain ATCC 27377 / DSM 6068 / ICPB 4128)</name>
    <name type="common">Pirella staleyi</name>
    <dbReference type="NCBI Taxonomy" id="530564"/>
    <lineage>
        <taxon>Bacteria</taxon>
        <taxon>Pseudomonadati</taxon>
        <taxon>Planctomycetota</taxon>
        <taxon>Planctomycetia</taxon>
        <taxon>Pirellulales</taxon>
        <taxon>Pirellulaceae</taxon>
        <taxon>Pirellula</taxon>
    </lineage>
</organism>
<keyword evidence="3" id="KW-0732">Signal</keyword>
<dbReference type="HOGENOM" id="CLU_595600_0_0_0"/>
<evidence type="ECO:0000313" key="4">
    <source>
        <dbReference type="EMBL" id="ADB16615.1"/>
    </source>
</evidence>
<feature type="compositionally biased region" description="Pro residues" evidence="1">
    <location>
        <begin position="316"/>
        <end position="334"/>
    </location>
</feature>
<dbReference type="Proteomes" id="UP000001887">
    <property type="component" value="Chromosome"/>
</dbReference>
<feature type="region of interest" description="Disordered" evidence="1">
    <location>
        <begin position="83"/>
        <end position="116"/>
    </location>
</feature>
<dbReference type="eggNOG" id="COG1054">
    <property type="taxonomic scope" value="Bacteria"/>
</dbReference>
<dbReference type="EMBL" id="CP001848">
    <property type="protein sequence ID" value="ADB16615.1"/>
    <property type="molecule type" value="Genomic_DNA"/>
</dbReference>
<accession>D2R0L7</accession>
<reference evidence="4 5" key="1">
    <citation type="journal article" date="2009" name="Stand. Genomic Sci.">
        <title>Complete genome sequence of Pirellula staleyi type strain (ATCC 27377).</title>
        <authorList>
            <person name="Clum A."/>
            <person name="Tindall B.J."/>
            <person name="Sikorski J."/>
            <person name="Ivanova N."/>
            <person name="Mavrommatis K."/>
            <person name="Lucas S."/>
            <person name="Glavina del Rio T."/>
            <person name="Nolan M."/>
            <person name="Chen F."/>
            <person name="Tice H."/>
            <person name="Pitluck S."/>
            <person name="Cheng J.F."/>
            <person name="Chertkov O."/>
            <person name="Brettin T."/>
            <person name="Han C."/>
            <person name="Detter J.C."/>
            <person name="Kuske C."/>
            <person name="Bruce D."/>
            <person name="Goodwin L."/>
            <person name="Ovchinikova G."/>
            <person name="Pati A."/>
            <person name="Mikhailova N."/>
            <person name="Chen A."/>
            <person name="Palaniappan K."/>
            <person name="Land M."/>
            <person name="Hauser L."/>
            <person name="Chang Y.J."/>
            <person name="Jeffries C.D."/>
            <person name="Chain P."/>
            <person name="Rohde M."/>
            <person name="Goker M."/>
            <person name="Bristow J."/>
            <person name="Eisen J.A."/>
            <person name="Markowitz V."/>
            <person name="Hugenholtz P."/>
            <person name="Kyrpides N.C."/>
            <person name="Klenk H.P."/>
            <person name="Lapidus A."/>
        </authorList>
    </citation>
    <scope>NUCLEOTIDE SEQUENCE [LARGE SCALE GENOMIC DNA]</scope>
    <source>
        <strain evidence="5">ATCC 27377 / DSM 6068 / ICPB 4128</strain>
    </source>
</reference>
<feature type="compositionally biased region" description="Pro residues" evidence="1">
    <location>
        <begin position="293"/>
        <end position="306"/>
    </location>
</feature>
<evidence type="ECO:0008006" key="6">
    <source>
        <dbReference type="Google" id="ProtNLM"/>
    </source>
</evidence>
<dbReference type="AlphaFoldDB" id="D2R0L7"/>
<evidence type="ECO:0000313" key="5">
    <source>
        <dbReference type="Proteomes" id="UP000001887"/>
    </source>
</evidence>
<feature type="signal peptide" evidence="3">
    <location>
        <begin position="1"/>
        <end position="28"/>
    </location>
</feature>
<sequence length="459" mass="48352" precursor="true">MNALVLKRLAKSRSLALLCVLVLVASTAAEERTWTSADGRTMQAEFVRSSGDDVTFIFQGKEITLPITRFSEEDQQVIRDLASGTTTPAGDSSDDDEASSTKKPKSTTATSREWTDTQGNKLTAKFLRVVGPEVVLQRASRVTKIPFINLSPDDRAYVRQMLADRGDEAALAALPAENSIGGAGGIDPGMNPGVNPGAIPGAPSFPGVPSVPGPGAMPGPGGIPGPGVGPGFTPPPLPLTPNFDPAPIAPMPNPDGSIPGVVPPTTPSFTPPPFEMPTRPEESSSIPSGNPGFSPPPYTPPAPYTPPSGLSSGSPPSMPPSNFSPPSMPTPVMPAPYGSPMSPGMNESTDDLEVKAMQERYKDYPIVFVVMRHGREQGVCTKCLTPAEVDLNKNQTKGSKCKSCGAEWWDAHTADFWIDSGIPSWVVYAGMFAGIGIVAVIGIGMRLANWSREPETRTY</sequence>
<dbReference type="OrthoDB" id="292062at2"/>
<gene>
    <name evidence="4" type="ordered locus">Psta_1941</name>
</gene>
<evidence type="ECO:0000256" key="3">
    <source>
        <dbReference type="SAM" id="SignalP"/>
    </source>
</evidence>
<dbReference type="Gene3D" id="2.30.30.700">
    <property type="entry name" value="SLA1 homology domain 1"/>
    <property type="match status" value="2"/>
</dbReference>
<keyword evidence="2" id="KW-0812">Transmembrane</keyword>
<feature type="compositionally biased region" description="Pro residues" evidence="1">
    <location>
        <begin position="261"/>
        <end position="275"/>
    </location>
</feature>
<feature type="transmembrane region" description="Helical" evidence="2">
    <location>
        <begin position="425"/>
        <end position="448"/>
    </location>
</feature>
<name>D2R0L7_PIRSD</name>
<proteinExistence type="predicted"/>
<feature type="compositionally biased region" description="Pro residues" evidence="1">
    <location>
        <begin position="209"/>
        <end position="223"/>
    </location>
</feature>
<keyword evidence="5" id="KW-1185">Reference proteome</keyword>
<evidence type="ECO:0000256" key="2">
    <source>
        <dbReference type="SAM" id="Phobius"/>
    </source>
</evidence>
<keyword evidence="2" id="KW-0472">Membrane</keyword>
<dbReference type="PRINTS" id="PR01217">
    <property type="entry name" value="PRICHEXTENSN"/>
</dbReference>
<dbReference type="KEGG" id="psl:Psta_1941"/>
<feature type="region of interest" description="Disordered" evidence="1">
    <location>
        <begin position="207"/>
        <end position="348"/>
    </location>
</feature>
<protein>
    <recommendedName>
        <fullName evidence="6">SLA1 homology domain-containing protein</fullName>
    </recommendedName>
</protein>